<dbReference type="PROSITE" id="PS00108">
    <property type="entry name" value="PROTEIN_KINASE_ST"/>
    <property type="match status" value="1"/>
</dbReference>
<protein>
    <submittedName>
        <fullName evidence="4">Kinase-like domain-containing protein</fullName>
    </submittedName>
</protein>
<dbReference type="InterPro" id="IPR000719">
    <property type="entry name" value="Prot_kinase_dom"/>
</dbReference>
<dbReference type="EMBL" id="ML213599">
    <property type="protein sequence ID" value="TFK39393.1"/>
    <property type="molecule type" value="Genomic_DNA"/>
</dbReference>
<feature type="region of interest" description="Disordered" evidence="2">
    <location>
        <begin position="601"/>
        <end position="652"/>
    </location>
</feature>
<dbReference type="Gene3D" id="1.10.510.10">
    <property type="entry name" value="Transferase(Phosphotransferase) domain 1"/>
    <property type="match status" value="1"/>
</dbReference>
<evidence type="ECO:0000259" key="3">
    <source>
        <dbReference type="PROSITE" id="PS50011"/>
    </source>
</evidence>
<evidence type="ECO:0000256" key="1">
    <source>
        <dbReference type="PROSITE-ProRule" id="PRU00810"/>
    </source>
</evidence>
<dbReference type="PANTHER" id="PTHR44329">
    <property type="entry name" value="SERINE/THREONINE-PROTEIN KINASE TNNI3K-RELATED"/>
    <property type="match status" value="1"/>
</dbReference>
<feature type="region of interest" description="Disordered" evidence="2">
    <location>
        <begin position="504"/>
        <end position="541"/>
    </location>
</feature>
<reference evidence="4 5" key="1">
    <citation type="journal article" date="2019" name="Nat. Ecol. Evol.">
        <title>Megaphylogeny resolves global patterns of mushroom evolution.</title>
        <authorList>
            <person name="Varga T."/>
            <person name="Krizsan K."/>
            <person name="Foldi C."/>
            <person name="Dima B."/>
            <person name="Sanchez-Garcia M."/>
            <person name="Sanchez-Ramirez S."/>
            <person name="Szollosi G.J."/>
            <person name="Szarkandi J.G."/>
            <person name="Papp V."/>
            <person name="Albert L."/>
            <person name="Andreopoulos W."/>
            <person name="Angelini C."/>
            <person name="Antonin V."/>
            <person name="Barry K.W."/>
            <person name="Bougher N.L."/>
            <person name="Buchanan P."/>
            <person name="Buyck B."/>
            <person name="Bense V."/>
            <person name="Catcheside P."/>
            <person name="Chovatia M."/>
            <person name="Cooper J."/>
            <person name="Damon W."/>
            <person name="Desjardin D."/>
            <person name="Finy P."/>
            <person name="Geml J."/>
            <person name="Haridas S."/>
            <person name="Hughes K."/>
            <person name="Justo A."/>
            <person name="Karasinski D."/>
            <person name="Kautmanova I."/>
            <person name="Kiss B."/>
            <person name="Kocsube S."/>
            <person name="Kotiranta H."/>
            <person name="LaButti K.M."/>
            <person name="Lechner B.E."/>
            <person name="Liimatainen K."/>
            <person name="Lipzen A."/>
            <person name="Lukacs Z."/>
            <person name="Mihaltcheva S."/>
            <person name="Morgado L.N."/>
            <person name="Niskanen T."/>
            <person name="Noordeloos M.E."/>
            <person name="Ohm R.A."/>
            <person name="Ortiz-Santana B."/>
            <person name="Ovrebo C."/>
            <person name="Racz N."/>
            <person name="Riley R."/>
            <person name="Savchenko A."/>
            <person name="Shiryaev A."/>
            <person name="Soop K."/>
            <person name="Spirin V."/>
            <person name="Szebenyi C."/>
            <person name="Tomsovsky M."/>
            <person name="Tulloss R.E."/>
            <person name="Uehling J."/>
            <person name="Grigoriev I.V."/>
            <person name="Vagvolgyi C."/>
            <person name="Papp T."/>
            <person name="Martin F.M."/>
            <person name="Miettinen O."/>
            <person name="Hibbett D.S."/>
            <person name="Nagy L.G."/>
        </authorList>
    </citation>
    <scope>NUCLEOTIDE SEQUENCE [LARGE SCALE GENOMIC DNA]</scope>
    <source>
        <strain evidence="4 5">CBS 166.37</strain>
    </source>
</reference>
<gene>
    <name evidence="4" type="ORF">BDQ12DRAFT_722264</name>
</gene>
<dbReference type="SUPFAM" id="SSF56112">
    <property type="entry name" value="Protein kinase-like (PK-like)"/>
    <property type="match status" value="1"/>
</dbReference>
<evidence type="ECO:0000313" key="5">
    <source>
        <dbReference type="Proteomes" id="UP000308652"/>
    </source>
</evidence>
<keyword evidence="1" id="KW-0539">Nucleus</keyword>
<keyword evidence="4" id="KW-0808">Transferase</keyword>
<keyword evidence="5" id="KW-1185">Reference proteome</keyword>
<dbReference type="GO" id="GO:0006355">
    <property type="term" value="P:regulation of DNA-templated transcription"/>
    <property type="evidence" value="ECO:0007669"/>
    <property type="project" value="InterPro"/>
</dbReference>
<dbReference type="AlphaFoldDB" id="A0A5C3M3N7"/>
<evidence type="ECO:0000256" key="2">
    <source>
        <dbReference type="SAM" id="MobiDB-lite"/>
    </source>
</evidence>
<dbReference type="InterPro" id="IPR003822">
    <property type="entry name" value="PAH"/>
</dbReference>
<feature type="compositionally biased region" description="Polar residues" evidence="2">
    <location>
        <begin position="504"/>
        <end position="538"/>
    </location>
</feature>
<feature type="compositionally biased region" description="Basic and acidic residues" evidence="2">
    <location>
        <begin position="626"/>
        <end position="636"/>
    </location>
</feature>
<evidence type="ECO:0000313" key="4">
    <source>
        <dbReference type="EMBL" id="TFK39393.1"/>
    </source>
</evidence>
<proteinExistence type="predicted"/>
<dbReference type="GO" id="GO:0005524">
    <property type="term" value="F:ATP binding"/>
    <property type="evidence" value="ECO:0007669"/>
    <property type="project" value="InterPro"/>
</dbReference>
<name>A0A5C3M3N7_9AGAR</name>
<feature type="domain" description="Protein kinase" evidence="3">
    <location>
        <begin position="187"/>
        <end position="457"/>
    </location>
</feature>
<dbReference type="Pfam" id="PF00069">
    <property type="entry name" value="Pkinase"/>
    <property type="match status" value="1"/>
</dbReference>
<dbReference type="InterPro" id="IPR011009">
    <property type="entry name" value="Kinase-like_dom_sf"/>
</dbReference>
<dbReference type="GO" id="GO:0005634">
    <property type="term" value="C:nucleus"/>
    <property type="evidence" value="ECO:0007669"/>
    <property type="project" value="UniProtKB-SubCell"/>
</dbReference>
<dbReference type="InterPro" id="IPR051681">
    <property type="entry name" value="Ser/Thr_Kinases-Pseudokinases"/>
</dbReference>
<dbReference type="PROSITE" id="PS51477">
    <property type="entry name" value="PAH"/>
    <property type="match status" value="1"/>
</dbReference>
<keyword evidence="4" id="KW-0418">Kinase</keyword>
<comment type="subcellular location">
    <subcellularLocation>
        <location evidence="1">Nucleus</location>
    </subcellularLocation>
</comment>
<feature type="compositionally biased region" description="Polar residues" evidence="2">
    <location>
        <begin position="638"/>
        <end position="652"/>
    </location>
</feature>
<dbReference type="PROSITE" id="PS50011">
    <property type="entry name" value="PROTEIN_KINASE_DOM"/>
    <property type="match status" value="1"/>
</dbReference>
<dbReference type="SMART" id="SM00220">
    <property type="entry name" value="S_TKc"/>
    <property type="match status" value="1"/>
</dbReference>
<dbReference type="Proteomes" id="UP000308652">
    <property type="component" value="Unassembled WGS sequence"/>
</dbReference>
<dbReference type="GO" id="GO:0004674">
    <property type="term" value="F:protein serine/threonine kinase activity"/>
    <property type="evidence" value="ECO:0007669"/>
    <property type="project" value="TreeGrafter"/>
</dbReference>
<sequence>MTPLNAGRFLDKIKKEFSTKDQEIYRQLLHSIQELISKDESQDRQIVESIKHTACLLKQSPRLFHDLNILLDDGYRIECCTTGVHVELYVLVTPSSTEIHSTVAGRPVPRPASAQELRAKVSIDGIYDDFASSDDVAWLTCISQLLQLELDDSSINRQYRRKALRYMRELSLRSILPPSFFLNDIDCLSGFALSGGSFADIFEGRLADLPVCLKVLRTFSTPGHREREFAREALIWRQLRHPNVLRFLGATEELFANRFCLISPWMPNGNIMTFLEGNPHHDRFTSICEIVEGVRYLHGLDPPVTHKDIKGANILVTNDLVCCLADFGFSAVMESQSQFLSGSPALQGSMCWMAPEVMDCERVSRPGLPADIFSLACTIYEIYTGLPPFADSENGAVVILAVLRGERAKLPPKRRHWTTQEEEIWTLVDNCWEKEPGKRPTISYMFKTLQDIDRSILREPQTRPVSMAFPGEEMFTLNISPNTSRRKDRVQLKDWLSNEITQWTATREPSPSTQLSHSESCEPVQQSLLESSSPTRSPLSDVKNLHLVESFDRSFSPQEKALPKLPTSAPASVTFIDGLATPLTPSFKDLDVCAQPGKMLHRQTLGKSKRPRLKLQTPPDSPLVEAKNRRSLDKRSQTPRSPLIQSSVPFDY</sequence>
<accession>A0A5C3M3N7</accession>
<dbReference type="InterPro" id="IPR008271">
    <property type="entry name" value="Ser/Thr_kinase_AS"/>
</dbReference>
<organism evidence="4 5">
    <name type="scientific">Crucibulum laeve</name>
    <dbReference type="NCBI Taxonomy" id="68775"/>
    <lineage>
        <taxon>Eukaryota</taxon>
        <taxon>Fungi</taxon>
        <taxon>Dikarya</taxon>
        <taxon>Basidiomycota</taxon>
        <taxon>Agaricomycotina</taxon>
        <taxon>Agaricomycetes</taxon>
        <taxon>Agaricomycetidae</taxon>
        <taxon>Agaricales</taxon>
        <taxon>Agaricineae</taxon>
        <taxon>Nidulariaceae</taxon>
        <taxon>Crucibulum</taxon>
    </lineage>
</organism>
<dbReference type="OrthoDB" id="346907at2759"/>
<dbReference type="STRING" id="68775.A0A5C3M3N7"/>